<dbReference type="SUPFAM" id="SSF53474">
    <property type="entry name" value="alpha/beta-Hydrolases"/>
    <property type="match status" value="1"/>
</dbReference>
<evidence type="ECO:0000259" key="6">
    <source>
        <dbReference type="Pfam" id="PF00561"/>
    </source>
</evidence>
<accession>A0A4Q7KB93</accession>
<keyword evidence="9" id="KW-1185">Reference proteome</keyword>
<name>A0A4Q7KB93_9PSEU</name>
<evidence type="ECO:0000256" key="3">
    <source>
        <dbReference type="ARBA" id="ARBA00022801"/>
    </source>
</evidence>
<dbReference type="Gene3D" id="3.40.50.1820">
    <property type="entry name" value="alpha/beta hydrolase"/>
    <property type="match status" value="1"/>
</dbReference>
<dbReference type="InterPro" id="IPR051601">
    <property type="entry name" value="Serine_prot/Carboxylest_S33"/>
</dbReference>
<dbReference type="InterPro" id="IPR013595">
    <property type="entry name" value="Pept_S33_TAP-like_C"/>
</dbReference>
<sequence length="534" mass="57865">MKKIVAAVAAAGVAITGVVLLAPSGASAAPSAPGQYAPPAIAWGACADESLKKAGAECGMLDVPLDYAKLDGEKIQIAVSRVKHKVPDAQSQGPILVNPGGPGGSGLIYATLGANVPNKVGEAFDWIGFDPRGVGSSKPALSCDPNYFTYNRPEYVPVHPNIERVNLEKAKGYAEACGKAGGKLLDHVKTTDTINDMESIRKALGVEQINYYGFSYGTYLGQVYGTLHPERMRRVVMDGVVNHKDVWYKANLNQDIAFDRNIKIYFEWISRYDNVFRLGKTGHEVERQYYAQRDKLGKKPAGGVIGSSEFNDLFLPAAYGQRRWEDIAKAFSGWVHRGEWEPLKARYDAANGPGDDNGFAMYNGTQCTDVQWPEWKQQRFDNWTTHFRAPFQTWANAWYNAPCLNWAAKASKPVSVDGAKAPPVLLISEELDAATPYPGALQARQSFPKSSLISLPGGTVHSGSLGGNACVDDRIAEYLATGKLPERKPGNASDVQCTPKPQPVPKGANVATREHGTVGLDSRATLLGQLLGRR</sequence>
<dbReference type="OrthoDB" id="4498590at2"/>
<comment type="similarity">
    <text evidence="1">Belongs to the peptidase S33 family.</text>
</comment>
<gene>
    <name evidence="8" type="ORF">EV193_11821</name>
</gene>
<evidence type="ECO:0000256" key="5">
    <source>
        <dbReference type="SAM" id="SignalP"/>
    </source>
</evidence>
<feature type="signal peptide" evidence="5">
    <location>
        <begin position="1"/>
        <end position="28"/>
    </location>
</feature>
<evidence type="ECO:0000313" key="9">
    <source>
        <dbReference type="Proteomes" id="UP000294257"/>
    </source>
</evidence>
<dbReference type="PANTHER" id="PTHR43248:SF29">
    <property type="entry name" value="TRIPEPTIDYL AMINOPEPTIDASE"/>
    <property type="match status" value="1"/>
</dbReference>
<dbReference type="InterPro" id="IPR000073">
    <property type="entry name" value="AB_hydrolase_1"/>
</dbReference>
<evidence type="ECO:0000259" key="7">
    <source>
        <dbReference type="Pfam" id="PF08386"/>
    </source>
</evidence>
<evidence type="ECO:0000256" key="2">
    <source>
        <dbReference type="ARBA" id="ARBA00022729"/>
    </source>
</evidence>
<feature type="domain" description="Peptidase S33 tripeptidyl aminopeptidase-like C-terminal" evidence="7">
    <location>
        <begin position="394"/>
        <end position="487"/>
    </location>
</feature>
<reference evidence="8 9" key="1">
    <citation type="submission" date="2019-02" db="EMBL/GenBank/DDBJ databases">
        <title>Genomic Encyclopedia of Type Strains, Phase IV (KMG-IV): sequencing the most valuable type-strain genomes for metagenomic binning, comparative biology and taxonomic classification.</title>
        <authorList>
            <person name="Goeker M."/>
        </authorList>
    </citation>
    <scope>NUCLEOTIDE SEQUENCE [LARGE SCALE GENOMIC DNA]</scope>
    <source>
        <strain evidence="8 9">DSM 101727</strain>
    </source>
</reference>
<dbReference type="InterPro" id="IPR029058">
    <property type="entry name" value="AB_hydrolase_fold"/>
</dbReference>
<proteinExistence type="inferred from homology"/>
<comment type="caution">
    <text evidence="8">The sequence shown here is derived from an EMBL/GenBank/DDBJ whole genome shotgun (WGS) entry which is preliminary data.</text>
</comment>
<dbReference type="EMBL" id="SGWQ01000018">
    <property type="protein sequence ID" value="RZS29767.1"/>
    <property type="molecule type" value="Genomic_DNA"/>
</dbReference>
<keyword evidence="3 8" id="KW-0378">Hydrolase</keyword>
<evidence type="ECO:0000256" key="4">
    <source>
        <dbReference type="SAM" id="MobiDB-lite"/>
    </source>
</evidence>
<dbReference type="PANTHER" id="PTHR43248">
    <property type="entry name" value="2-SUCCINYL-6-HYDROXY-2,4-CYCLOHEXADIENE-1-CARBOXYLATE SYNTHASE"/>
    <property type="match status" value="1"/>
</dbReference>
<dbReference type="Pfam" id="PF08386">
    <property type="entry name" value="Abhydrolase_4"/>
    <property type="match status" value="1"/>
</dbReference>
<dbReference type="AlphaFoldDB" id="A0A4Q7KB93"/>
<organism evidence="8 9">
    <name type="scientific">Herbihabitans rhizosphaerae</name>
    <dbReference type="NCBI Taxonomy" id="1872711"/>
    <lineage>
        <taxon>Bacteria</taxon>
        <taxon>Bacillati</taxon>
        <taxon>Actinomycetota</taxon>
        <taxon>Actinomycetes</taxon>
        <taxon>Pseudonocardiales</taxon>
        <taxon>Pseudonocardiaceae</taxon>
        <taxon>Herbihabitans</taxon>
    </lineage>
</organism>
<evidence type="ECO:0000256" key="1">
    <source>
        <dbReference type="ARBA" id="ARBA00010088"/>
    </source>
</evidence>
<protein>
    <submittedName>
        <fullName evidence="8">Alpha/beta hydrolase family protein</fullName>
    </submittedName>
</protein>
<feature type="region of interest" description="Disordered" evidence="4">
    <location>
        <begin position="484"/>
        <end position="508"/>
    </location>
</feature>
<keyword evidence="2 5" id="KW-0732">Signal</keyword>
<dbReference type="Pfam" id="PF00561">
    <property type="entry name" value="Abhydrolase_1"/>
    <property type="match status" value="1"/>
</dbReference>
<dbReference type="RefSeq" id="WP_130348659.1">
    <property type="nucleotide sequence ID" value="NZ_SGWQ01000018.1"/>
</dbReference>
<feature type="domain" description="AB hydrolase-1" evidence="6">
    <location>
        <begin position="94"/>
        <end position="260"/>
    </location>
</feature>
<dbReference type="GO" id="GO:0016787">
    <property type="term" value="F:hydrolase activity"/>
    <property type="evidence" value="ECO:0007669"/>
    <property type="project" value="UniProtKB-KW"/>
</dbReference>
<evidence type="ECO:0000313" key="8">
    <source>
        <dbReference type="EMBL" id="RZS29767.1"/>
    </source>
</evidence>
<feature type="chain" id="PRO_5020265169" evidence="5">
    <location>
        <begin position="29"/>
        <end position="534"/>
    </location>
</feature>
<dbReference type="Proteomes" id="UP000294257">
    <property type="component" value="Unassembled WGS sequence"/>
</dbReference>